<dbReference type="Pfam" id="PF14690">
    <property type="entry name" value="Zn_ribbon_ISL3"/>
    <property type="match status" value="1"/>
</dbReference>
<evidence type="ECO:0000259" key="1">
    <source>
        <dbReference type="Pfam" id="PF14690"/>
    </source>
</evidence>
<dbReference type="InterPro" id="IPR047951">
    <property type="entry name" value="Transpos_ISL3"/>
</dbReference>
<dbReference type="AlphaFoldDB" id="A0A1R3U782"/>
<evidence type="ECO:0000313" key="2">
    <source>
        <dbReference type="EMBL" id="SCX35298.1"/>
    </source>
</evidence>
<dbReference type="Proteomes" id="UP000187891">
    <property type="component" value="Unassembled WGS sequence"/>
</dbReference>
<reference evidence="3" key="1">
    <citation type="submission" date="2016-10" db="EMBL/GenBank/DDBJ databases">
        <authorList>
            <person name="Wibberg D."/>
        </authorList>
    </citation>
    <scope>NUCLEOTIDE SEQUENCE [LARGE SCALE GENOMIC DNA]</scope>
</reference>
<accession>A0A1R3U782</accession>
<name>A0A1R3U782_9HYPH</name>
<dbReference type="EMBL" id="FMUE01000020">
    <property type="protein sequence ID" value="SCX35298.1"/>
    <property type="molecule type" value="Genomic_DNA"/>
</dbReference>
<organism evidence="2 3">
    <name type="scientific">Agrobacterium rosae</name>
    <dbReference type="NCBI Taxonomy" id="1972867"/>
    <lineage>
        <taxon>Bacteria</taxon>
        <taxon>Pseudomonadati</taxon>
        <taxon>Pseudomonadota</taxon>
        <taxon>Alphaproteobacteria</taxon>
        <taxon>Hyphomicrobiales</taxon>
        <taxon>Rhizobiaceae</taxon>
        <taxon>Rhizobium/Agrobacterium group</taxon>
        <taxon>Agrobacterium</taxon>
    </lineage>
</organism>
<evidence type="ECO:0000313" key="3">
    <source>
        <dbReference type="Proteomes" id="UP000187891"/>
    </source>
</evidence>
<dbReference type="PANTHER" id="PTHR33498">
    <property type="entry name" value="TRANSPOSASE FOR INSERTION SEQUENCE ELEMENT IS1557"/>
    <property type="match status" value="1"/>
</dbReference>
<dbReference type="InterPro" id="IPR029261">
    <property type="entry name" value="Transposase_Znf"/>
</dbReference>
<sequence>MVRSLRPSALVPRGFVIEETASAGDAIILAVRSADMFSSCPGCGTRSERIHSRYHRRLTDLPIAGKSVRLVIAARRFYCDTVLCGRRIFTERFEADVLAPWARRTARLDHTGLLWVGGRLRLSPAD</sequence>
<gene>
    <name evidence="2" type="ORF">DSM25559_4889</name>
</gene>
<dbReference type="STRING" id="1907666.DSM25559_4889"/>
<feature type="domain" description="Transposase IS204/IS1001/IS1096/IS1165 zinc-finger" evidence="1">
    <location>
        <begin position="39"/>
        <end position="81"/>
    </location>
</feature>
<dbReference type="PANTHER" id="PTHR33498:SF1">
    <property type="entry name" value="TRANSPOSASE FOR INSERTION SEQUENCE ELEMENT IS1557"/>
    <property type="match status" value="1"/>
</dbReference>
<proteinExistence type="predicted"/>
<protein>
    <submittedName>
        <fullName evidence="2">Transposase</fullName>
    </submittedName>
</protein>